<dbReference type="PATRIC" id="fig|1379870.5.peg.386"/>
<dbReference type="HOGENOM" id="CLU_071588_0_0_10"/>
<proteinExistence type="predicted"/>
<dbReference type="InterPro" id="IPR011250">
    <property type="entry name" value="OMP/PagP_B-barrel"/>
</dbReference>
<dbReference type="STRING" id="1379870.SD10_01765"/>
<dbReference type="EMBL" id="CP010429">
    <property type="protein sequence ID" value="AKD53817.1"/>
    <property type="molecule type" value="Genomic_DNA"/>
</dbReference>
<organism evidence="1 2">
    <name type="scientific">Spirosoma radiotolerans</name>
    <dbReference type="NCBI Taxonomy" id="1379870"/>
    <lineage>
        <taxon>Bacteria</taxon>
        <taxon>Pseudomonadati</taxon>
        <taxon>Bacteroidota</taxon>
        <taxon>Cytophagia</taxon>
        <taxon>Cytophagales</taxon>
        <taxon>Cytophagaceae</taxon>
        <taxon>Spirosoma</taxon>
    </lineage>
</organism>
<dbReference type="Proteomes" id="UP000033054">
    <property type="component" value="Chromosome"/>
</dbReference>
<dbReference type="KEGG" id="srd:SD10_01765"/>
<gene>
    <name evidence="1" type="ORF">SD10_01765</name>
</gene>
<dbReference type="RefSeq" id="WP_046375409.1">
    <property type="nucleotide sequence ID" value="NZ_CP010429.1"/>
</dbReference>
<evidence type="ECO:0008006" key="3">
    <source>
        <dbReference type="Google" id="ProtNLM"/>
    </source>
</evidence>
<dbReference type="SUPFAM" id="SSF56925">
    <property type="entry name" value="OMPA-like"/>
    <property type="match status" value="1"/>
</dbReference>
<name>A0A0E3V525_9BACT</name>
<keyword evidence="2" id="KW-1185">Reference proteome</keyword>
<accession>A0A0E3V525</accession>
<dbReference type="AlphaFoldDB" id="A0A0E3V525"/>
<sequence length="316" mass="35632">MIFVILHQATVSLAQRRFKVNFMPYSSVSAGAGTSTYFGDLAGYSLPIKTLTTLPRWNVGVGYTRQMTPHFAIGTTFTWVRIVGDDYTYSKNDPTRFEAQYVRNLHFRNDIKEVAVKGIYNFVEDGRNPNFRAAFTPYLFAGLAFVVHNPEARTPTTTNGNNGNFEAREWVKLQLLHTEGQGNAGYDKPYSLVTLAIPVGLGMRYRLNQKLNVGFEVGFRLTLTNYLDDVAGTYPKQDVLTGLSPIMSDRRFEYDAARANTNRYTAAQQILQNNPALFTTENRGSNGLHKDGYLLTNLSVHYIIPAQIKCPPFLRR</sequence>
<reference evidence="1 2" key="1">
    <citation type="journal article" date="2014" name="Curr. Microbiol.">
        <title>Spirosoma radiotolerans sp. nov., a gamma-radiation-resistant bacterium isolated from gamma ray-irradiated soil.</title>
        <authorList>
            <person name="Lee J.J."/>
            <person name="Srinivasan S."/>
            <person name="Lim S."/>
            <person name="Joe M."/>
            <person name="Im S."/>
            <person name="Bae S.I."/>
            <person name="Park K.R."/>
            <person name="Han J.H."/>
            <person name="Park S.H."/>
            <person name="Joo B.M."/>
            <person name="Park S.J."/>
            <person name="Kim M.K."/>
        </authorList>
    </citation>
    <scope>NUCLEOTIDE SEQUENCE [LARGE SCALE GENOMIC DNA]</scope>
    <source>
        <strain evidence="1 2">DG5A</strain>
    </source>
</reference>
<evidence type="ECO:0000313" key="1">
    <source>
        <dbReference type="EMBL" id="AKD53817.1"/>
    </source>
</evidence>
<dbReference type="Gene3D" id="2.40.160.20">
    <property type="match status" value="1"/>
</dbReference>
<dbReference type="OrthoDB" id="654178at2"/>
<protein>
    <recommendedName>
        <fullName evidence="3">DUF6089 domain-containing protein</fullName>
    </recommendedName>
</protein>
<evidence type="ECO:0000313" key="2">
    <source>
        <dbReference type="Proteomes" id="UP000033054"/>
    </source>
</evidence>